<keyword evidence="1" id="KW-1133">Transmembrane helix</keyword>
<name>D8REZ3_SELML</name>
<dbReference type="KEGG" id="smo:SELMODRAFT_267292"/>
<dbReference type="PANTHER" id="PTHR33372">
    <property type="match status" value="1"/>
</dbReference>
<dbReference type="OMA" id="HCPKPRI"/>
<dbReference type="OrthoDB" id="525159at2759"/>
<evidence type="ECO:0008006" key="4">
    <source>
        <dbReference type="Google" id="ProtNLM"/>
    </source>
</evidence>
<keyword evidence="1" id="KW-0472">Membrane</keyword>
<dbReference type="Gramene" id="EFJ28783">
    <property type="protein sequence ID" value="EFJ28783"/>
    <property type="gene ID" value="SELMODRAFT_267292"/>
</dbReference>
<feature type="transmembrane region" description="Helical" evidence="1">
    <location>
        <begin position="172"/>
        <end position="194"/>
    </location>
</feature>
<feature type="transmembrane region" description="Helical" evidence="1">
    <location>
        <begin position="214"/>
        <end position="231"/>
    </location>
</feature>
<organism evidence="3">
    <name type="scientific">Selaginella moellendorffii</name>
    <name type="common">Spikemoss</name>
    <dbReference type="NCBI Taxonomy" id="88036"/>
    <lineage>
        <taxon>Eukaryota</taxon>
        <taxon>Viridiplantae</taxon>
        <taxon>Streptophyta</taxon>
        <taxon>Embryophyta</taxon>
        <taxon>Tracheophyta</taxon>
        <taxon>Lycopodiopsida</taxon>
        <taxon>Selaginellales</taxon>
        <taxon>Selaginellaceae</taxon>
        <taxon>Selaginella</taxon>
    </lineage>
</organism>
<keyword evidence="3" id="KW-1185">Reference proteome</keyword>
<dbReference type="HOGENOM" id="CLU_079739_1_0_1"/>
<dbReference type="GO" id="GO:0031969">
    <property type="term" value="C:chloroplast membrane"/>
    <property type="evidence" value="ECO:0000318"/>
    <property type="project" value="GO_Central"/>
</dbReference>
<keyword evidence="1" id="KW-0812">Transmembrane</keyword>
<evidence type="ECO:0000256" key="1">
    <source>
        <dbReference type="SAM" id="Phobius"/>
    </source>
</evidence>
<sequence length="232" mass="25810">MSAGLGSGAEENPYEVLGVNPLESFDKIKVLYSRKHKDAEKSGNEAAAARLERAYDKIMMSQLSKRKKGLTFGAVEVSKNIKYADKQPLLPWGPKKARSIKRDIMINVGISVAMSVWVVISEGMADWKPLQVLIFGYVFQLFNKLKQYEPPDVTVYDEEDHNKNVAKSGKRLLRTFGLVFGCVTVASLVFTGILNGIEIIGASIPRALYNSQETFVTIVSAVLMFFVGSFYR</sequence>
<dbReference type="STRING" id="88036.D8REZ3"/>
<protein>
    <recommendedName>
        <fullName evidence="4">J domain-containing protein</fullName>
    </recommendedName>
</protein>
<reference evidence="2 3" key="1">
    <citation type="journal article" date="2011" name="Science">
        <title>The Selaginella genome identifies genetic changes associated with the evolution of vascular plants.</title>
        <authorList>
            <person name="Banks J.A."/>
            <person name="Nishiyama T."/>
            <person name="Hasebe M."/>
            <person name="Bowman J.L."/>
            <person name="Gribskov M."/>
            <person name="dePamphilis C."/>
            <person name="Albert V.A."/>
            <person name="Aono N."/>
            <person name="Aoyama T."/>
            <person name="Ambrose B.A."/>
            <person name="Ashton N.W."/>
            <person name="Axtell M.J."/>
            <person name="Barker E."/>
            <person name="Barker M.S."/>
            <person name="Bennetzen J.L."/>
            <person name="Bonawitz N.D."/>
            <person name="Chapple C."/>
            <person name="Cheng C."/>
            <person name="Correa L.G."/>
            <person name="Dacre M."/>
            <person name="DeBarry J."/>
            <person name="Dreyer I."/>
            <person name="Elias M."/>
            <person name="Engstrom E.M."/>
            <person name="Estelle M."/>
            <person name="Feng L."/>
            <person name="Finet C."/>
            <person name="Floyd S.K."/>
            <person name="Frommer W.B."/>
            <person name="Fujita T."/>
            <person name="Gramzow L."/>
            <person name="Gutensohn M."/>
            <person name="Harholt J."/>
            <person name="Hattori M."/>
            <person name="Heyl A."/>
            <person name="Hirai T."/>
            <person name="Hiwatashi Y."/>
            <person name="Ishikawa M."/>
            <person name="Iwata M."/>
            <person name="Karol K.G."/>
            <person name="Koehler B."/>
            <person name="Kolukisaoglu U."/>
            <person name="Kubo M."/>
            <person name="Kurata T."/>
            <person name="Lalonde S."/>
            <person name="Li K."/>
            <person name="Li Y."/>
            <person name="Litt A."/>
            <person name="Lyons E."/>
            <person name="Manning G."/>
            <person name="Maruyama T."/>
            <person name="Michael T.P."/>
            <person name="Mikami K."/>
            <person name="Miyazaki S."/>
            <person name="Morinaga S."/>
            <person name="Murata T."/>
            <person name="Mueller-Roeber B."/>
            <person name="Nelson D.R."/>
            <person name="Obara M."/>
            <person name="Oguri Y."/>
            <person name="Olmstead R.G."/>
            <person name="Onodera N."/>
            <person name="Petersen B.L."/>
            <person name="Pils B."/>
            <person name="Prigge M."/>
            <person name="Rensing S.A."/>
            <person name="Riano-Pachon D.M."/>
            <person name="Roberts A.W."/>
            <person name="Sato Y."/>
            <person name="Scheller H.V."/>
            <person name="Schulz B."/>
            <person name="Schulz C."/>
            <person name="Shakirov E.V."/>
            <person name="Shibagaki N."/>
            <person name="Shinohara N."/>
            <person name="Shippen D.E."/>
            <person name="Soerensen I."/>
            <person name="Sotooka R."/>
            <person name="Sugimoto N."/>
            <person name="Sugita M."/>
            <person name="Sumikawa N."/>
            <person name="Tanurdzic M."/>
            <person name="Theissen G."/>
            <person name="Ulvskov P."/>
            <person name="Wakazuki S."/>
            <person name="Weng J.K."/>
            <person name="Willats W.W."/>
            <person name="Wipf D."/>
            <person name="Wolf P.G."/>
            <person name="Yang L."/>
            <person name="Zimmer A.D."/>
            <person name="Zhu Q."/>
            <person name="Mitros T."/>
            <person name="Hellsten U."/>
            <person name="Loque D."/>
            <person name="Otillar R."/>
            <person name="Salamov A."/>
            <person name="Schmutz J."/>
            <person name="Shapiro H."/>
            <person name="Lindquist E."/>
            <person name="Lucas S."/>
            <person name="Rokhsar D."/>
            <person name="Grigoriev I.V."/>
        </authorList>
    </citation>
    <scope>NUCLEOTIDE SEQUENCE [LARGE SCALE GENOMIC DNA]</scope>
</reference>
<dbReference type="Pfam" id="PF11833">
    <property type="entry name" value="CPP1-like"/>
    <property type="match status" value="1"/>
</dbReference>
<dbReference type="InParanoid" id="D8REZ3"/>
<accession>D8REZ3</accession>
<dbReference type="EMBL" id="GL377578">
    <property type="protein sequence ID" value="EFJ28783.1"/>
    <property type="molecule type" value="Genomic_DNA"/>
</dbReference>
<proteinExistence type="predicted"/>
<feature type="transmembrane region" description="Helical" evidence="1">
    <location>
        <begin position="104"/>
        <end position="121"/>
    </location>
</feature>
<evidence type="ECO:0000313" key="2">
    <source>
        <dbReference type="EMBL" id="EFJ28783.1"/>
    </source>
</evidence>
<dbReference type="AlphaFoldDB" id="D8REZ3"/>
<dbReference type="Proteomes" id="UP000001514">
    <property type="component" value="Unassembled WGS sequence"/>
</dbReference>
<dbReference type="PANTHER" id="PTHR33372:SF5">
    <property type="entry name" value="PROTEIN CHLOROPLAST J-LIKE DOMAIN 1, CHLOROPLASTIC"/>
    <property type="match status" value="1"/>
</dbReference>
<dbReference type="FunCoup" id="D8REZ3">
    <property type="interactions" value="1599"/>
</dbReference>
<gene>
    <name evidence="2" type="ORF">SELMODRAFT_267292</name>
</gene>
<evidence type="ECO:0000313" key="3">
    <source>
        <dbReference type="Proteomes" id="UP000001514"/>
    </source>
</evidence>
<dbReference type="InterPro" id="IPR021788">
    <property type="entry name" value="CPP1-like"/>
</dbReference>
<dbReference type="eggNOG" id="ENOG502QQTX">
    <property type="taxonomic scope" value="Eukaryota"/>
</dbReference>